<feature type="compositionally biased region" description="Basic and acidic residues" evidence="1">
    <location>
        <begin position="29"/>
        <end position="47"/>
    </location>
</feature>
<evidence type="ECO:0000313" key="2">
    <source>
        <dbReference type="EMBL" id="JAD16617.1"/>
    </source>
</evidence>
<reference evidence="2" key="1">
    <citation type="submission" date="2014-09" db="EMBL/GenBank/DDBJ databases">
        <authorList>
            <person name="Magalhaes I.L.F."/>
            <person name="Oliveira U."/>
            <person name="Santos F.R."/>
            <person name="Vidigal T.H.D.A."/>
            <person name="Brescovit A.D."/>
            <person name="Santos A.J."/>
        </authorList>
    </citation>
    <scope>NUCLEOTIDE SEQUENCE</scope>
    <source>
        <tissue evidence="2">Shoot tissue taken approximately 20 cm above the soil surface</tissue>
    </source>
</reference>
<sequence>MGRRRCLHCTAPHPSIQFTLSQAKPTPNGERERDCRRWRERERERQP</sequence>
<feature type="region of interest" description="Disordered" evidence="1">
    <location>
        <begin position="17"/>
        <end position="47"/>
    </location>
</feature>
<protein>
    <submittedName>
        <fullName evidence="2">Uncharacterized protein</fullName>
    </submittedName>
</protein>
<name>A0A0A8XY69_ARUDO</name>
<dbReference type="EMBL" id="GBRH01281278">
    <property type="protein sequence ID" value="JAD16617.1"/>
    <property type="molecule type" value="Transcribed_RNA"/>
</dbReference>
<proteinExistence type="predicted"/>
<evidence type="ECO:0000256" key="1">
    <source>
        <dbReference type="SAM" id="MobiDB-lite"/>
    </source>
</evidence>
<accession>A0A0A8XY69</accession>
<organism evidence="2">
    <name type="scientific">Arundo donax</name>
    <name type="common">Giant reed</name>
    <name type="synonym">Donax arundinaceus</name>
    <dbReference type="NCBI Taxonomy" id="35708"/>
    <lineage>
        <taxon>Eukaryota</taxon>
        <taxon>Viridiplantae</taxon>
        <taxon>Streptophyta</taxon>
        <taxon>Embryophyta</taxon>
        <taxon>Tracheophyta</taxon>
        <taxon>Spermatophyta</taxon>
        <taxon>Magnoliopsida</taxon>
        <taxon>Liliopsida</taxon>
        <taxon>Poales</taxon>
        <taxon>Poaceae</taxon>
        <taxon>PACMAD clade</taxon>
        <taxon>Arundinoideae</taxon>
        <taxon>Arundineae</taxon>
        <taxon>Arundo</taxon>
    </lineage>
</organism>
<dbReference type="AlphaFoldDB" id="A0A0A8XY69"/>
<reference evidence="2" key="2">
    <citation type="journal article" date="2015" name="Data Brief">
        <title>Shoot transcriptome of the giant reed, Arundo donax.</title>
        <authorList>
            <person name="Barrero R.A."/>
            <person name="Guerrero F.D."/>
            <person name="Moolhuijzen P."/>
            <person name="Goolsby J.A."/>
            <person name="Tidwell J."/>
            <person name="Bellgard S.E."/>
            <person name="Bellgard M.I."/>
        </authorList>
    </citation>
    <scope>NUCLEOTIDE SEQUENCE</scope>
    <source>
        <tissue evidence="2">Shoot tissue taken approximately 20 cm above the soil surface</tissue>
    </source>
</reference>